<reference evidence="2 3" key="1">
    <citation type="submission" date="2006-02" db="EMBL/GenBank/DDBJ databases">
        <authorList>
            <person name="Pinhassi J."/>
            <person name="Pedros-Alio C."/>
            <person name="Ferriera S."/>
            <person name="Johnson J."/>
            <person name="Kravitz S."/>
            <person name="Halpern A."/>
            <person name="Remington K."/>
            <person name="Beeson K."/>
            <person name="Tran B."/>
            <person name="Rogers Y.-H."/>
            <person name="Friedman R."/>
            <person name="Venter J.C."/>
        </authorList>
    </citation>
    <scope>NUCLEOTIDE SEQUENCE [LARGE SCALE GENOMIC DNA]</scope>
    <source>
        <strain evidence="2 3">MED92</strain>
    </source>
</reference>
<proteinExistence type="predicted"/>
<dbReference type="RefSeq" id="WP_007020001.1">
    <property type="nucleotide sequence ID" value="NZ_CH724125.1"/>
</dbReference>
<dbReference type="AlphaFoldDB" id="A0A7U8GRH7"/>
<comment type="caution">
    <text evidence="2">The sequence shown here is derived from an EMBL/GenBank/DDBJ whole genome shotgun (WGS) entry which is preliminary data.</text>
</comment>
<evidence type="ECO:0000313" key="3">
    <source>
        <dbReference type="Proteomes" id="UP000002171"/>
    </source>
</evidence>
<keyword evidence="1" id="KW-0732">Signal</keyword>
<feature type="chain" id="PRO_5030961857" evidence="1">
    <location>
        <begin position="21"/>
        <end position="66"/>
    </location>
</feature>
<name>A0A7U8GRH7_NEPCE</name>
<dbReference type="Proteomes" id="UP000002171">
    <property type="component" value="Unassembled WGS sequence"/>
</dbReference>
<sequence>MKFLGWIVCLFSMAALPAFAESGETDIRYRSVVYLFPQQAAPDMQSIPALFNGYESVEALPKTAMK</sequence>
<gene>
    <name evidence="2" type="ORF">MED92_11674</name>
</gene>
<protein>
    <submittedName>
        <fullName evidence="2">Uncharacterized protein</fullName>
    </submittedName>
</protein>
<accession>A0A7U8GRH7</accession>
<evidence type="ECO:0000313" key="2">
    <source>
        <dbReference type="EMBL" id="EAR60160.1"/>
    </source>
</evidence>
<feature type="non-terminal residue" evidence="2">
    <location>
        <position position="66"/>
    </location>
</feature>
<dbReference type="EMBL" id="AAOW01000022">
    <property type="protein sequence ID" value="EAR60160.1"/>
    <property type="molecule type" value="Genomic_DNA"/>
</dbReference>
<keyword evidence="3" id="KW-1185">Reference proteome</keyword>
<feature type="signal peptide" evidence="1">
    <location>
        <begin position="1"/>
        <end position="20"/>
    </location>
</feature>
<evidence type="ECO:0000256" key="1">
    <source>
        <dbReference type="SAM" id="SignalP"/>
    </source>
</evidence>
<organism evidence="2 3">
    <name type="scientific">Neptuniibacter caesariensis</name>
    <dbReference type="NCBI Taxonomy" id="207954"/>
    <lineage>
        <taxon>Bacteria</taxon>
        <taxon>Pseudomonadati</taxon>
        <taxon>Pseudomonadota</taxon>
        <taxon>Gammaproteobacteria</taxon>
        <taxon>Oceanospirillales</taxon>
        <taxon>Oceanospirillaceae</taxon>
        <taxon>Neptuniibacter</taxon>
    </lineage>
</organism>